<dbReference type="EMBL" id="ML120501">
    <property type="protein sequence ID" value="RPA91256.1"/>
    <property type="molecule type" value="Genomic_DNA"/>
</dbReference>
<name>A0A3N4IZF5_9PEZI</name>
<feature type="region of interest" description="Disordered" evidence="1">
    <location>
        <begin position="26"/>
        <end position="58"/>
    </location>
</feature>
<dbReference type="Proteomes" id="UP000276215">
    <property type="component" value="Unassembled WGS sequence"/>
</dbReference>
<evidence type="ECO:0000256" key="1">
    <source>
        <dbReference type="SAM" id="MobiDB-lite"/>
    </source>
</evidence>
<accession>A0A3N4IZF5</accession>
<dbReference type="AlphaFoldDB" id="A0A3N4IZF5"/>
<protein>
    <submittedName>
        <fullName evidence="2">Uncharacterized protein</fullName>
    </submittedName>
</protein>
<feature type="compositionally biased region" description="Basic residues" evidence="1">
    <location>
        <begin position="31"/>
        <end position="58"/>
    </location>
</feature>
<sequence>MIGAREEKKTPRLGIKLERKDRFAIHTEKIYRKKGKEKKKGKKKKERKKETRRRWYSH</sequence>
<evidence type="ECO:0000313" key="3">
    <source>
        <dbReference type="Proteomes" id="UP000276215"/>
    </source>
</evidence>
<proteinExistence type="predicted"/>
<reference evidence="2 3" key="1">
    <citation type="journal article" date="2018" name="Nat. Ecol. Evol.">
        <title>Pezizomycetes genomes reveal the molecular basis of ectomycorrhizal truffle lifestyle.</title>
        <authorList>
            <person name="Murat C."/>
            <person name="Payen T."/>
            <person name="Noel B."/>
            <person name="Kuo A."/>
            <person name="Morin E."/>
            <person name="Chen J."/>
            <person name="Kohler A."/>
            <person name="Krizsan K."/>
            <person name="Balestrini R."/>
            <person name="Da Silva C."/>
            <person name="Montanini B."/>
            <person name="Hainaut M."/>
            <person name="Levati E."/>
            <person name="Barry K.W."/>
            <person name="Belfiori B."/>
            <person name="Cichocki N."/>
            <person name="Clum A."/>
            <person name="Dockter R.B."/>
            <person name="Fauchery L."/>
            <person name="Guy J."/>
            <person name="Iotti M."/>
            <person name="Le Tacon F."/>
            <person name="Lindquist E.A."/>
            <person name="Lipzen A."/>
            <person name="Malagnac F."/>
            <person name="Mello A."/>
            <person name="Molinier V."/>
            <person name="Miyauchi S."/>
            <person name="Poulain J."/>
            <person name="Riccioni C."/>
            <person name="Rubini A."/>
            <person name="Sitrit Y."/>
            <person name="Splivallo R."/>
            <person name="Traeger S."/>
            <person name="Wang M."/>
            <person name="Zifcakova L."/>
            <person name="Wipf D."/>
            <person name="Zambonelli A."/>
            <person name="Paolocci F."/>
            <person name="Nowrousian M."/>
            <person name="Ottonello S."/>
            <person name="Baldrian P."/>
            <person name="Spatafora J.W."/>
            <person name="Henrissat B."/>
            <person name="Nagy L.G."/>
            <person name="Aury J.M."/>
            <person name="Wincker P."/>
            <person name="Grigoriev I.V."/>
            <person name="Bonfante P."/>
            <person name="Martin F.M."/>
        </authorList>
    </citation>
    <scope>NUCLEOTIDE SEQUENCE [LARGE SCALE GENOMIC DNA]</scope>
    <source>
        <strain evidence="2 3">120613-1</strain>
    </source>
</reference>
<keyword evidence="3" id="KW-1185">Reference proteome</keyword>
<organism evidence="2 3">
    <name type="scientific">Choiromyces venosus 120613-1</name>
    <dbReference type="NCBI Taxonomy" id="1336337"/>
    <lineage>
        <taxon>Eukaryota</taxon>
        <taxon>Fungi</taxon>
        <taxon>Dikarya</taxon>
        <taxon>Ascomycota</taxon>
        <taxon>Pezizomycotina</taxon>
        <taxon>Pezizomycetes</taxon>
        <taxon>Pezizales</taxon>
        <taxon>Tuberaceae</taxon>
        <taxon>Choiromyces</taxon>
    </lineage>
</organism>
<evidence type="ECO:0000313" key="2">
    <source>
        <dbReference type="EMBL" id="RPA91256.1"/>
    </source>
</evidence>
<gene>
    <name evidence="2" type="ORF">L873DRAFT_1819736</name>
</gene>